<keyword evidence="1" id="KW-0418">Kinase</keyword>
<dbReference type="EMBL" id="JANBPW010003888">
    <property type="protein sequence ID" value="KAJ1936425.1"/>
    <property type="molecule type" value="Genomic_DNA"/>
</dbReference>
<evidence type="ECO:0000313" key="2">
    <source>
        <dbReference type="Proteomes" id="UP001150603"/>
    </source>
</evidence>
<dbReference type="EC" id="2.7.11.24" evidence="1"/>
<dbReference type="Proteomes" id="UP001150603">
    <property type="component" value="Unassembled WGS sequence"/>
</dbReference>
<evidence type="ECO:0000313" key="1">
    <source>
        <dbReference type="EMBL" id="KAJ1936425.1"/>
    </source>
</evidence>
<gene>
    <name evidence="1" type="primary">MKC1</name>
    <name evidence="1" type="ORF">FBU59_005058</name>
</gene>
<accession>A0ACC1J3N1</accession>
<organism evidence="1 2">
    <name type="scientific">Linderina macrospora</name>
    <dbReference type="NCBI Taxonomy" id="4868"/>
    <lineage>
        <taxon>Eukaryota</taxon>
        <taxon>Fungi</taxon>
        <taxon>Fungi incertae sedis</taxon>
        <taxon>Zoopagomycota</taxon>
        <taxon>Kickxellomycotina</taxon>
        <taxon>Kickxellomycetes</taxon>
        <taxon>Kickxellales</taxon>
        <taxon>Kickxellaceae</taxon>
        <taxon>Linderina</taxon>
    </lineage>
</organism>
<name>A0ACC1J3N1_9FUNG</name>
<protein>
    <submittedName>
        <fullName evidence="1">Mitogen-activated serine/threonine-protein kinase</fullName>
        <ecNumber evidence="1">2.7.11.24</ecNumber>
    </submittedName>
</protein>
<reference evidence="1" key="1">
    <citation type="submission" date="2022-07" db="EMBL/GenBank/DDBJ databases">
        <title>Phylogenomic reconstructions and comparative analyses of Kickxellomycotina fungi.</title>
        <authorList>
            <person name="Reynolds N.K."/>
            <person name="Stajich J.E."/>
            <person name="Barry K."/>
            <person name="Grigoriev I.V."/>
            <person name="Crous P."/>
            <person name="Smith M.E."/>
        </authorList>
    </citation>
    <scope>NUCLEOTIDE SEQUENCE</scope>
    <source>
        <strain evidence="1">NRRL 5244</strain>
    </source>
</reference>
<keyword evidence="1" id="KW-0808">Transferase</keyword>
<keyword evidence="2" id="KW-1185">Reference proteome</keyword>
<feature type="non-terminal residue" evidence="1">
    <location>
        <position position="1"/>
    </location>
</feature>
<proteinExistence type="predicted"/>
<sequence length="146" mass="16066">ILAHPYLAAYHNSDDEPSCPVPCDMSFEAVTAIPQVKRMIIDEVIDFKRLAKQAAHKSEKIVDDGSMQEYYKQDTDMATSAIPESAGAFAAAREFHNENYGLNGYEDNGEPGLAATHGQNTDVNAHMAEQDARALERELAGEDMTF</sequence>
<comment type="caution">
    <text evidence="1">The sequence shown here is derived from an EMBL/GenBank/DDBJ whole genome shotgun (WGS) entry which is preliminary data.</text>
</comment>